<comment type="caution">
    <text evidence="2">The sequence shown here is derived from an EMBL/GenBank/DDBJ whole genome shotgun (WGS) entry which is preliminary data.</text>
</comment>
<dbReference type="PANTHER" id="PTHR43441:SF10">
    <property type="entry name" value="ACETYLTRANSFERASE"/>
    <property type="match status" value="1"/>
</dbReference>
<dbReference type="InterPro" id="IPR000182">
    <property type="entry name" value="GNAT_dom"/>
</dbReference>
<dbReference type="PROSITE" id="PS51186">
    <property type="entry name" value="GNAT"/>
    <property type="match status" value="1"/>
</dbReference>
<dbReference type="PANTHER" id="PTHR43441">
    <property type="entry name" value="RIBOSOMAL-PROTEIN-SERINE ACETYLTRANSFERASE"/>
    <property type="match status" value="1"/>
</dbReference>
<dbReference type="Pfam" id="PF13302">
    <property type="entry name" value="Acetyltransf_3"/>
    <property type="match status" value="1"/>
</dbReference>
<evidence type="ECO:0000313" key="2">
    <source>
        <dbReference type="EMBL" id="MBR7838833.1"/>
    </source>
</evidence>
<dbReference type="RefSeq" id="WP_212533282.1">
    <property type="nucleotide sequence ID" value="NZ_JAGSOG010000336.1"/>
</dbReference>
<dbReference type="EMBL" id="JAGSOG010000336">
    <property type="protein sequence ID" value="MBR7838833.1"/>
    <property type="molecule type" value="Genomic_DNA"/>
</dbReference>
<gene>
    <name evidence="2" type="ORF">KDL01_36535</name>
</gene>
<dbReference type="FunFam" id="3.40.630.30:FF:000182">
    <property type="entry name" value="Putative acetyltransferase"/>
    <property type="match status" value="1"/>
</dbReference>
<dbReference type="GO" id="GO:1990189">
    <property type="term" value="F:protein N-terminal-serine acetyltransferase activity"/>
    <property type="evidence" value="ECO:0007669"/>
    <property type="project" value="TreeGrafter"/>
</dbReference>
<dbReference type="SUPFAM" id="SSF55729">
    <property type="entry name" value="Acyl-CoA N-acyltransferases (Nat)"/>
    <property type="match status" value="1"/>
</dbReference>
<dbReference type="InterPro" id="IPR051908">
    <property type="entry name" value="Ribosomal_N-acetyltransferase"/>
</dbReference>
<reference evidence="2" key="1">
    <citation type="submission" date="2021-04" db="EMBL/GenBank/DDBJ databases">
        <title>Genome based classification of Actinospica acidithermotolerans sp. nov., an actinobacterium isolated from an Indonesian hot spring.</title>
        <authorList>
            <person name="Kusuma A.B."/>
            <person name="Putra K.E."/>
            <person name="Nafisah S."/>
            <person name="Loh J."/>
            <person name="Nouioui I."/>
            <person name="Goodfellow M."/>
        </authorList>
    </citation>
    <scope>NUCLEOTIDE SEQUENCE</scope>
    <source>
        <strain evidence="2">CSCA 57</strain>
    </source>
</reference>
<name>A0A941EYH8_9ACTN</name>
<dbReference type="GO" id="GO:0008999">
    <property type="term" value="F:protein-N-terminal-alanine acetyltransferase activity"/>
    <property type="evidence" value="ECO:0007669"/>
    <property type="project" value="TreeGrafter"/>
</dbReference>
<accession>A0A941EYH8</accession>
<dbReference type="Proteomes" id="UP000675781">
    <property type="component" value="Unassembled WGS sequence"/>
</dbReference>
<dbReference type="GO" id="GO:0005737">
    <property type="term" value="C:cytoplasm"/>
    <property type="evidence" value="ECO:0007669"/>
    <property type="project" value="TreeGrafter"/>
</dbReference>
<dbReference type="Gene3D" id="3.40.630.30">
    <property type="match status" value="1"/>
</dbReference>
<protein>
    <submittedName>
        <fullName evidence="2">GNAT family N-acetyltransferase</fullName>
    </submittedName>
</protein>
<organism evidence="2 3">
    <name type="scientific">Actinospica durhamensis</name>
    <dbReference type="NCBI Taxonomy" id="1508375"/>
    <lineage>
        <taxon>Bacteria</taxon>
        <taxon>Bacillati</taxon>
        <taxon>Actinomycetota</taxon>
        <taxon>Actinomycetes</taxon>
        <taxon>Catenulisporales</taxon>
        <taxon>Actinospicaceae</taxon>
        <taxon>Actinospica</taxon>
    </lineage>
</organism>
<proteinExistence type="predicted"/>
<keyword evidence="3" id="KW-1185">Reference proteome</keyword>
<sequence>MFAIELGDGAELRPLQPFQAEEFLAHMDRGREAIDPWISFATRSTDLDSARATLQGFADEQAQDTLHAFGIWLEGTLVGGVMLVRFDAEAGVCELGCWMEAAGQGRGLVTTASRHLIEWAFTQRGMHRVEWRARVDNVRSTNVARRLGMSLDGVLRQAIPFSGQRHDLEVWSLLANEWEGAR</sequence>
<dbReference type="AlphaFoldDB" id="A0A941EYH8"/>
<dbReference type="InterPro" id="IPR016181">
    <property type="entry name" value="Acyl_CoA_acyltransferase"/>
</dbReference>
<evidence type="ECO:0000259" key="1">
    <source>
        <dbReference type="PROSITE" id="PS51186"/>
    </source>
</evidence>
<feature type="domain" description="N-acetyltransferase" evidence="1">
    <location>
        <begin position="10"/>
        <end position="177"/>
    </location>
</feature>
<evidence type="ECO:0000313" key="3">
    <source>
        <dbReference type="Proteomes" id="UP000675781"/>
    </source>
</evidence>